<dbReference type="InterPro" id="IPR003613">
    <property type="entry name" value="Ubox_domain"/>
</dbReference>
<feature type="domain" description="U-box" evidence="12">
    <location>
        <begin position="242"/>
        <end position="316"/>
    </location>
</feature>
<dbReference type="PROSITE" id="PS51698">
    <property type="entry name" value="U_BOX"/>
    <property type="match status" value="1"/>
</dbReference>
<proteinExistence type="predicted"/>
<name>S8DGE7_9LAMI</name>
<dbReference type="InterPro" id="IPR000225">
    <property type="entry name" value="Armadillo"/>
</dbReference>
<dbReference type="FunFam" id="1.25.10.10:FF:000082">
    <property type="entry name" value="RING-type E3 ubiquitin transferase"/>
    <property type="match status" value="1"/>
</dbReference>
<evidence type="ECO:0000256" key="9">
    <source>
        <dbReference type="ARBA" id="ARBA00075465"/>
    </source>
</evidence>
<evidence type="ECO:0000256" key="5">
    <source>
        <dbReference type="ARBA" id="ARBA00022679"/>
    </source>
</evidence>
<dbReference type="GO" id="GO:0007166">
    <property type="term" value="P:cell surface receptor signaling pathway"/>
    <property type="evidence" value="ECO:0007669"/>
    <property type="project" value="InterPro"/>
</dbReference>
<evidence type="ECO:0000313" key="14">
    <source>
        <dbReference type="Proteomes" id="UP000015453"/>
    </source>
</evidence>
<dbReference type="Pfam" id="PF04564">
    <property type="entry name" value="U-box"/>
    <property type="match status" value="1"/>
</dbReference>
<dbReference type="Gene3D" id="1.25.10.10">
    <property type="entry name" value="Leucine-rich Repeat Variant"/>
    <property type="match status" value="2"/>
</dbReference>
<feature type="non-terminal residue" evidence="13">
    <location>
        <position position="1"/>
    </location>
</feature>
<dbReference type="EC" id="2.3.2.27" evidence="4"/>
<reference evidence="13 14" key="1">
    <citation type="journal article" date="2013" name="BMC Genomics">
        <title>The miniature genome of a carnivorous plant Genlisea aurea contains a low number of genes and short non-coding sequences.</title>
        <authorList>
            <person name="Leushkin E.V."/>
            <person name="Sutormin R.A."/>
            <person name="Nabieva E.R."/>
            <person name="Penin A.A."/>
            <person name="Kondrashov A.S."/>
            <person name="Logacheva M.D."/>
        </authorList>
    </citation>
    <scope>NUCLEOTIDE SEQUENCE [LARGE SCALE GENOMIC DNA]</scope>
</reference>
<dbReference type="CDD" id="cd16664">
    <property type="entry name" value="RING-Ubox_PUB"/>
    <property type="match status" value="1"/>
</dbReference>
<evidence type="ECO:0000256" key="11">
    <source>
        <dbReference type="PROSITE-ProRule" id="PRU00259"/>
    </source>
</evidence>
<feature type="repeat" description="ARM" evidence="11">
    <location>
        <begin position="376"/>
        <end position="419"/>
    </location>
</feature>
<dbReference type="InterPro" id="IPR057623">
    <property type="entry name" value="PUB12-19-like_N"/>
</dbReference>
<dbReference type="OrthoDB" id="7537227at2759"/>
<dbReference type="SMART" id="SM00185">
    <property type="entry name" value="ARM"/>
    <property type="match status" value="5"/>
</dbReference>
<comment type="function">
    <text evidence="2">Functions as an E3 ubiquitin ligase.</text>
</comment>
<evidence type="ECO:0000256" key="8">
    <source>
        <dbReference type="ARBA" id="ARBA00074389"/>
    </source>
</evidence>
<feature type="non-terminal residue" evidence="13">
    <location>
        <position position="612"/>
    </location>
</feature>
<dbReference type="Gene3D" id="3.30.40.10">
    <property type="entry name" value="Zinc/RING finger domain, C3HC4 (zinc finger)"/>
    <property type="match status" value="1"/>
</dbReference>
<dbReference type="InterPro" id="IPR045210">
    <property type="entry name" value="RING-Ubox_PUB"/>
</dbReference>
<dbReference type="InterPro" id="IPR058678">
    <property type="entry name" value="ARM_PUB"/>
</dbReference>
<dbReference type="SMART" id="SM00504">
    <property type="entry name" value="Ubox"/>
    <property type="match status" value="1"/>
</dbReference>
<dbReference type="SUPFAM" id="SSF48371">
    <property type="entry name" value="ARM repeat"/>
    <property type="match status" value="1"/>
</dbReference>
<evidence type="ECO:0000256" key="7">
    <source>
        <dbReference type="ARBA" id="ARBA00022786"/>
    </source>
</evidence>
<dbReference type="FunFam" id="1.20.930.20:FF:000002">
    <property type="entry name" value="RING-type E3 ubiquitin transferase"/>
    <property type="match status" value="1"/>
</dbReference>
<organism evidence="13 14">
    <name type="scientific">Genlisea aurea</name>
    <dbReference type="NCBI Taxonomy" id="192259"/>
    <lineage>
        <taxon>Eukaryota</taxon>
        <taxon>Viridiplantae</taxon>
        <taxon>Streptophyta</taxon>
        <taxon>Embryophyta</taxon>
        <taxon>Tracheophyta</taxon>
        <taxon>Spermatophyta</taxon>
        <taxon>Magnoliopsida</taxon>
        <taxon>eudicotyledons</taxon>
        <taxon>Gunneridae</taxon>
        <taxon>Pentapetalae</taxon>
        <taxon>asterids</taxon>
        <taxon>lamiids</taxon>
        <taxon>Lamiales</taxon>
        <taxon>Lentibulariaceae</taxon>
        <taxon>Genlisea</taxon>
    </lineage>
</organism>
<dbReference type="InterPro" id="IPR016024">
    <property type="entry name" value="ARM-type_fold"/>
</dbReference>
<dbReference type="Pfam" id="PF25598">
    <property type="entry name" value="ARM_PUB"/>
    <property type="match status" value="1"/>
</dbReference>
<evidence type="ECO:0000256" key="2">
    <source>
        <dbReference type="ARBA" id="ARBA00003861"/>
    </source>
</evidence>
<evidence type="ECO:0000256" key="1">
    <source>
        <dbReference type="ARBA" id="ARBA00000900"/>
    </source>
</evidence>
<evidence type="ECO:0000313" key="13">
    <source>
        <dbReference type="EMBL" id="EPS61838.1"/>
    </source>
</evidence>
<comment type="caution">
    <text evidence="13">The sequence shown here is derived from an EMBL/GenBank/DDBJ whole genome shotgun (WGS) entry which is preliminary data.</text>
</comment>
<dbReference type="EMBL" id="AUSU01006562">
    <property type="protein sequence ID" value="EPS61838.1"/>
    <property type="molecule type" value="Genomic_DNA"/>
</dbReference>
<dbReference type="InterPro" id="IPR059179">
    <property type="entry name" value="MLKL-like_MCAfunc"/>
</dbReference>
<dbReference type="GO" id="GO:0061630">
    <property type="term" value="F:ubiquitin protein ligase activity"/>
    <property type="evidence" value="ECO:0007669"/>
    <property type="project" value="UniProtKB-EC"/>
</dbReference>
<evidence type="ECO:0000259" key="12">
    <source>
        <dbReference type="PROSITE" id="PS51698"/>
    </source>
</evidence>
<keyword evidence="5" id="KW-0808">Transferase</keyword>
<evidence type="ECO:0000256" key="3">
    <source>
        <dbReference type="ARBA" id="ARBA00004906"/>
    </source>
</evidence>
<dbReference type="PROSITE" id="PS50176">
    <property type="entry name" value="ARM_REPEAT"/>
    <property type="match status" value="1"/>
</dbReference>
<dbReference type="PANTHER" id="PTHR23315:SF111">
    <property type="entry name" value="U-BOX DOMAIN-CONTAINING PROTEIN 14"/>
    <property type="match status" value="1"/>
</dbReference>
<gene>
    <name evidence="13" type="ORF">M569_12951</name>
</gene>
<dbReference type="FunFam" id="3.30.40.10:FF:000114">
    <property type="entry name" value="RING-type E3 ubiquitin transferase"/>
    <property type="match status" value="1"/>
</dbReference>
<dbReference type="Pfam" id="PF25368">
    <property type="entry name" value="PUB10_N"/>
    <property type="match status" value="1"/>
</dbReference>
<comment type="pathway">
    <text evidence="3">Protein modification; protein ubiquitination.</text>
</comment>
<sequence length="612" mass="66494">ILNRLVGLVRLISELPVCRTVCRKMYRNLTRRVKLLSPLFEELNNIGGIEDALADEVLKGLDSLTIALESAYELLKSVHEGSKIFQALRISNMAAKFESVTQQVEAALSQIPYNRLDLSEEVLEQIELLHAQFKRAVGRTESLDLHLVRYLAMESPDLDSLDLKSLSEKLHLKTIMDIKKESLAIHDMVISCGGVPEDISEEHFAIMSYLLVKLKDIVLLESSHKNSPTEIDKNAVERGSPFIPHEFRCSLSLELMKDPVIVSTGQTYERAYIQRWIDTGRKTCPKTQQPLAHTSLTPNYVLKSIIALWCESNGVELPPKQGKGTSSGSDCDLFSVTSLLQKLERGNAEQRRAAAGEIRLLAKRNDANRIRIAEAGAIPFLVRLLSSSPDPRTREHAVTALLNLSINEAIKGRIVASDALPHIVEVLENGSASARENAAAALYSLSVVDKNKVAIGDAGAVPPLVDLLHNGTSRGKKDAATAIFSLSKYHDNTARAVRAGIVPPLVALAGDPETGMEDEALSILAVLAGHPDGKAAITLAEPIPILAEVIRTGTARCRENAAAVMWCVCAGNPDGIDAAREAGVLEALMELKDGGSDRGKRKAADVLVLLRG</sequence>
<dbReference type="AlphaFoldDB" id="S8DGE7"/>
<dbReference type="SUPFAM" id="SSF57850">
    <property type="entry name" value="RING/U-box"/>
    <property type="match status" value="1"/>
</dbReference>
<dbReference type="InterPro" id="IPR011989">
    <property type="entry name" value="ARM-like"/>
</dbReference>
<evidence type="ECO:0000256" key="6">
    <source>
        <dbReference type="ARBA" id="ARBA00022737"/>
    </source>
</evidence>
<evidence type="ECO:0000256" key="10">
    <source>
        <dbReference type="ARBA" id="ARBA00076227"/>
    </source>
</evidence>
<keyword evidence="7" id="KW-0833">Ubl conjugation pathway</keyword>
<dbReference type="PANTHER" id="PTHR23315">
    <property type="entry name" value="U BOX DOMAIN-CONTAINING"/>
    <property type="match status" value="1"/>
</dbReference>
<protein>
    <recommendedName>
        <fullName evidence="8">U-box domain-containing protein 12</fullName>
        <ecNumber evidence="4">2.3.2.27</ecNumber>
    </recommendedName>
    <alternativeName>
        <fullName evidence="9">Plant U-box protein 12</fullName>
    </alternativeName>
    <alternativeName>
        <fullName evidence="10">RING-type E3 ubiquitin transferase PUB12</fullName>
    </alternativeName>
</protein>
<comment type="catalytic activity">
    <reaction evidence="1">
        <text>S-ubiquitinyl-[E2 ubiquitin-conjugating enzyme]-L-cysteine + [acceptor protein]-L-lysine = [E2 ubiquitin-conjugating enzyme]-L-cysteine + N(6)-ubiquitinyl-[acceptor protein]-L-lysine.</text>
        <dbReference type="EC" id="2.3.2.27"/>
    </reaction>
</comment>
<keyword evidence="6" id="KW-0677">Repeat</keyword>
<dbReference type="UniPathway" id="UPA00143"/>
<accession>S8DGE7</accession>
<evidence type="ECO:0000256" key="4">
    <source>
        <dbReference type="ARBA" id="ARBA00012483"/>
    </source>
</evidence>
<dbReference type="InterPro" id="IPR036537">
    <property type="entry name" value="Adaptor_Cbl_N_dom_sf"/>
</dbReference>
<dbReference type="InterPro" id="IPR013083">
    <property type="entry name" value="Znf_RING/FYVE/PHD"/>
</dbReference>
<dbReference type="Gene3D" id="1.20.930.20">
    <property type="entry name" value="Adaptor protein Cbl, N-terminal domain"/>
    <property type="match status" value="1"/>
</dbReference>
<keyword evidence="14" id="KW-1185">Reference proteome</keyword>
<dbReference type="GO" id="GO:0016567">
    <property type="term" value="P:protein ubiquitination"/>
    <property type="evidence" value="ECO:0007669"/>
    <property type="project" value="UniProtKB-UniPathway"/>
</dbReference>
<dbReference type="CDD" id="cd21037">
    <property type="entry name" value="MLKL_NTD"/>
    <property type="match status" value="1"/>
</dbReference>
<dbReference type="Proteomes" id="UP000015453">
    <property type="component" value="Unassembled WGS sequence"/>
</dbReference>